<evidence type="ECO:0000313" key="3">
    <source>
        <dbReference type="Proteomes" id="UP001596013"/>
    </source>
</evidence>
<gene>
    <name evidence="2" type="ORF">ACFPME_07375</name>
</gene>
<organism evidence="2 3">
    <name type="scientific">Rhodanobacter umsongensis</name>
    <dbReference type="NCBI Taxonomy" id="633153"/>
    <lineage>
        <taxon>Bacteria</taxon>
        <taxon>Pseudomonadati</taxon>
        <taxon>Pseudomonadota</taxon>
        <taxon>Gammaproteobacteria</taxon>
        <taxon>Lysobacterales</taxon>
        <taxon>Rhodanobacteraceae</taxon>
        <taxon>Rhodanobacter</taxon>
    </lineage>
</organism>
<dbReference type="SUPFAM" id="SSF52402">
    <property type="entry name" value="Adenine nucleotide alpha hydrolases-like"/>
    <property type="match status" value="1"/>
</dbReference>
<proteinExistence type="predicted"/>
<dbReference type="InterPro" id="IPR001962">
    <property type="entry name" value="Asn_synthase"/>
</dbReference>
<dbReference type="Gene3D" id="3.40.50.620">
    <property type="entry name" value="HUPs"/>
    <property type="match status" value="1"/>
</dbReference>
<dbReference type="RefSeq" id="WP_377303685.1">
    <property type="nucleotide sequence ID" value="NZ_JBHSMK010000004.1"/>
</dbReference>
<keyword evidence="3" id="KW-1185">Reference proteome</keyword>
<dbReference type="Pfam" id="PF00733">
    <property type="entry name" value="Asn_synthase"/>
    <property type="match status" value="1"/>
</dbReference>
<sequence>MQKIETLDDGGTTSRIQIAASLYEIAGRADFSALEGHEGSVASLDPISVADLLRNGFVYPPHSIYSNVKVATSGFDEKQDMYDNPKFHFPFQSSNASARPDSATADDRSLLQTYHRLLCESVVRCTGDMDSPWLLQSGGKDSTSLAIAVAEVRPQTTCMTYLGGPEENELESARLVARELGLRHETLTCDPGRAYDRYLAMVPRIPLLTADFALLSYVDLATEIRSRGGDGVIDGLGSDVYFGTPLSRKLWLLRLLARNLRLPSGVFGLGPVGRSFKLCYALGTLQMNSFERFFPGSRFTDVEVDALFGRPIAHFSRQRLETYRDDIDSAASGEAMRRVACTIDEASSAFAKGMYVARAASLRAAYPYCDARLRDWVFHHLPDDRLIGPGGVNKILVRRHIARRFHHLPYLTAKGSFRFDLCGLALRRFDQVHAFAVEAQALLPGAVSWLELHRGRLNNKYFASKFYLLAVILPWLLSHVSSAEMSGMDDAPSS</sequence>
<reference evidence="3" key="1">
    <citation type="journal article" date="2019" name="Int. J. Syst. Evol. Microbiol.">
        <title>The Global Catalogue of Microorganisms (GCM) 10K type strain sequencing project: providing services to taxonomists for standard genome sequencing and annotation.</title>
        <authorList>
            <consortium name="The Broad Institute Genomics Platform"/>
            <consortium name="The Broad Institute Genome Sequencing Center for Infectious Disease"/>
            <person name="Wu L."/>
            <person name="Ma J."/>
        </authorList>
    </citation>
    <scope>NUCLEOTIDE SEQUENCE [LARGE SCALE GENOMIC DNA]</scope>
    <source>
        <strain evidence="3">JCM 17130</strain>
    </source>
</reference>
<comment type="caution">
    <text evidence="2">The sequence shown here is derived from an EMBL/GenBank/DDBJ whole genome shotgun (WGS) entry which is preliminary data.</text>
</comment>
<evidence type="ECO:0000259" key="1">
    <source>
        <dbReference type="Pfam" id="PF00733"/>
    </source>
</evidence>
<feature type="domain" description="Asparagine synthetase" evidence="1">
    <location>
        <begin position="117"/>
        <end position="404"/>
    </location>
</feature>
<protein>
    <submittedName>
        <fullName evidence="2">Asparagine synthase-related protein</fullName>
    </submittedName>
</protein>
<name>A0ABW0JJY0_9GAMM</name>
<accession>A0ABW0JJY0</accession>
<evidence type="ECO:0000313" key="2">
    <source>
        <dbReference type="EMBL" id="MFC5436373.1"/>
    </source>
</evidence>
<dbReference type="Proteomes" id="UP001596013">
    <property type="component" value="Unassembled WGS sequence"/>
</dbReference>
<dbReference type="InterPro" id="IPR014729">
    <property type="entry name" value="Rossmann-like_a/b/a_fold"/>
</dbReference>
<dbReference type="EMBL" id="JBHSMK010000004">
    <property type="protein sequence ID" value="MFC5436373.1"/>
    <property type="molecule type" value="Genomic_DNA"/>
</dbReference>